<dbReference type="GO" id="GO:0043138">
    <property type="term" value="F:3'-5' DNA helicase activity"/>
    <property type="evidence" value="ECO:0007669"/>
    <property type="project" value="UniProtKB-EC"/>
</dbReference>
<evidence type="ECO:0000313" key="15">
    <source>
        <dbReference type="Proteomes" id="UP000005237"/>
    </source>
</evidence>
<accession>A0A8R1DUH8</accession>
<dbReference type="PROSITE" id="PS50967">
    <property type="entry name" value="HRDC"/>
    <property type="match status" value="1"/>
</dbReference>
<sequence>MSSDEDDLPPTEPGSPAEKEDVEELLETDPELENDSFDDIQVIESVDDKLPVTFPEPDNDSNNSFDDDDVKDITQTDTMSENSNCIGKVSLKTSKNRKTKPITDEVTKKRAFNETLGSSSSSSEASDTLNDSEYVLMDVEESQSQKPSRSYSLRTRAPDNGIEESNDPEFLVSTFDTKTSLRKKRHFLDNGEFFTDKQTVPVDEETKKKWAKMTSPPPEALKALNQFYGHKTFREKQWDVVRNFLAGNDQFVLMSTGYGKSVCYQLPSLLLNSLTVVVSPLISLMNDQVTTLVAKGIDAIKLDGDSSQKDWDRITNNIARIRFIYMSPEMITSNRGLELLAECGEYLSLLAIDEAHCVSQWGHDFRSSYRHLASIRNRSQLCNIPLIALTATATVRVRGDVIQNLKLRQPRITTTSFDRKNLYITVHPSKDLVNDLNGFLTLDKTKGPHFGGPTIVYCQTKLMVDNVNSALRQMGVRSAHYHAGLTKNQREKAHTDFMRDKITTIVATVAFGMGIDKPDVRNVIHYGCPKDIESYYQEMGRAGRDGGPSICRVFWAPKDMITNKFKLRNSNLTEEVIENQTMMLRQLELVLSTMGCRRFQLLKHFDPTYQKPAVPQPDCCDQCTEMLNGNLDTSSSTIDVSKEARWLFQVIHEMYSGKTGIGKAIEFLRGSTKEEWRMKTLTQKNLFGVGKNLSAKWWTELGKALRLAGYLGDVRTPQMKFGSCVTLTDSSEKWFLLGKELKVDSTPILLQGKKEKPPPGAPKTPATSRSHSAANQTDDKKILGSVKRLTYKSANEDERLQNMKVENDESLPEKIRTLRSRLDDLRVEMATMYEMAPFQIAPNSVLDSFANIRPNS</sequence>
<protein>
    <recommendedName>
        <fullName evidence="9">ATP-dependent DNA helicase</fullName>
        <ecNumber evidence="9">5.6.2.4</ecNumber>
    </recommendedName>
</protein>
<dbReference type="PANTHER" id="PTHR13710:SF120">
    <property type="entry name" value="BIFUNCTIONAL 3'-5' EXONUCLEASE_ATP-DEPENDENT HELICASE WRN"/>
    <property type="match status" value="1"/>
</dbReference>
<evidence type="ECO:0000256" key="7">
    <source>
        <dbReference type="ARBA" id="ARBA00034617"/>
    </source>
</evidence>
<dbReference type="InterPro" id="IPR002121">
    <property type="entry name" value="HRDC_dom"/>
</dbReference>
<evidence type="ECO:0000256" key="5">
    <source>
        <dbReference type="ARBA" id="ARBA00022806"/>
    </source>
</evidence>
<dbReference type="InterPro" id="IPR027417">
    <property type="entry name" value="P-loop_NTPase"/>
</dbReference>
<comment type="catalytic activity">
    <reaction evidence="8 9">
        <text>ATP + H2O = ADP + phosphate + H(+)</text>
        <dbReference type="Rhea" id="RHEA:13065"/>
        <dbReference type="ChEBI" id="CHEBI:15377"/>
        <dbReference type="ChEBI" id="CHEBI:15378"/>
        <dbReference type="ChEBI" id="CHEBI:30616"/>
        <dbReference type="ChEBI" id="CHEBI:43474"/>
        <dbReference type="ChEBI" id="CHEBI:456216"/>
    </reaction>
</comment>
<evidence type="ECO:0000256" key="9">
    <source>
        <dbReference type="RuleBase" id="RU364117"/>
    </source>
</evidence>
<dbReference type="GO" id="GO:0008340">
    <property type="term" value="P:determination of adult lifespan"/>
    <property type="evidence" value="ECO:0007669"/>
    <property type="project" value="EnsemblMetazoa"/>
</dbReference>
<dbReference type="Pfam" id="PF09382">
    <property type="entry name" value="RQC"/>
    <property type="match status" value="1"/>
</dbReference>
<dbReference type="NCBIfam" id="TIGR00614">
    <property type="entry name" value="recQ_fam"/>
    <property type="match status" value="1"/>
</dbReference>
<keyword evidence="9" id="KW-0539">Nucleus</keyword>
<feature type="compositionally biased region" description="Basic and acidic residues" evidence="10">
    <location>
        <begin position="101"/>
        <end position="112"/>
    </location>
</feature>
<dbReference type="PANTHER" id="PTHR13710">
    <property type="entry name" value="DNA HELICASE RECQ FAMILY MEMBER"/>
    <property type="match status" value="1"/>
</dbReference>
<dbReference type="FunFam" id="3.40.50.300:FF:003431">
    <property type="entry name" value="ATP-dependent DNA helicase"/>
    <property type="match status" value="1"/>
</dbReference>
<dbReference type="GO" id="GO:0010212">
    <property type="term" value="P:response to ionizing radiation"/>
    <property type="evidence" value="ECO:0007669"/>
    <property type="project" value="EnsemblMetazoa"/>
</dbReference>
<dbReference type="SMART" id="SM00487">
    <property type="entry name" value="DEXDc"/>
    <property type="match status" value="1"/>
</dbReference>
<comment type="subcellular location">
    <subcellularLocation>
        <location evidence="9">Nucleus</location>
    </subcellularLocation>
</comment>
<keyword evidence="4 9" id="KW-0378">Hydrolase</keyword>
<organism evidence="14 15">
    <name type="scientific">Caenorhabditis japonica</name>
    <dbReference type="NCBI Taxonomy" id="281687"/>
    <lineage>
        <taxon>Eukaryota</taxon>
        <taxon>Metazoa</taxon>
        <taxon>Ecdysozoa</taxon>
        <taxon>Nematoda</taxon>
        <taxon>Chromadorea</taxon>
        <taxon>Rhabditida</taxon>
        <taxon>Rhabditina</taxon>
        <taxon>Rhabditomorpha</taxon>
        <taxon>Rhabditoidea</taxon>
        <taxon>Rhabditidae</taxon>
        <taxon>Peloderinae</taxon>
        <taxon>Caenorhabditis</taxon>
    </lineage>
</organism>
<dbReference type="GO" id="GO:0005524">
    <property type="term" value="F:ATP binding"/>
    <property type="evidence" value="ECO:0007669"/>
    <property type="project" value="UniProtKB-KW"/>
</dbReference>
<dbReference type="SUPFAM" id="SSF52540">
    <property type="entry name" value="P-loop containing nucleoside triphosphate hydrolases"/>
    <property type="match status" value="1"/>
</dbReference>
<dbReference type="PROSITE" id="PS51192">
    <property type="entry name" value="HELICASE_ATP_BIND_1"/>
    <property type="match status" value="1"/>
</dbReference>
<dbReference type="Gene3D" id="3.40.50.300">
    <property type="entry name" value="P-loop containing nucleotide triphosphate hydrolases"/>
    <property type="match status" value="2"/>
</dbReference>
<feature type="domain" description="Helicase ATP-binding" evidence="12">
    <location>
        <begin position="241"/>
        <end position="411"/>
    </location>
</feature>
<keyword evidence="5 9" id="KW-0347">Helicase</keyword>
<dbReference type="GO" id="GO:0006260">
    <property type="term" value="P:DNA replication"/>
    <property type="evidence" value="ECO:0007669"/>
    <property type="project" value="InterPro"/>
</dbReference>
<dbReference type="SUPFAM" id="SSF46785">
    <property type="entry name" value="Winged helix' DNA-binding domain"/>
    <property type="match status" value="1"/>
</dbReference>
<evidence type="ECO:0000259" key="13">
    <source>
        <dbReference type="PROSITE" id="PS51194"/>
    </source>
</evidence>
<dbReference type="FunFam" id="3.40.50.300:FF:001389">
    <property type="entry name" value="ATP-dependent DNA helicase RecQ"/>
    <property type="match status" value="1"/>
</dbReference>
<dbReference type="InterPro" id="IPR004589">
    <property type="entry name" value="DNA_helicase_ATP-dep_RecQ"/>
</dbReference>
<keyword evidence="6 9" id="KW-0067">ATP-binding</keyword>
<dbReference type="InterPro" id="IPR018982">
    <property type="entry name" value="RQC_domain"/>
</dbReference>
<dbReference type="GO" id="GO:0035861">
    <property type="term" value="C:site of double-strand break"/>
    <property type="evidence" value="ECO:0007669"/>
    <property type="project" value="EnsemblMetazoa"/>
</dbReference>
<dbReference type="AlphaFoldDB" id="A0A8R1DUH8"/>
<dbReference type="Proteomes" id="UP000005237">
    <property type="component" value="Unassembled WGS sequence"/>
</dbReference>
<feature type="region of interest" description="Disordered" evidence="10">
    <location>
        <begin position="1"/>
        <end position="167"/>
    </location>
</feature>
<comment type="catalytic activity">
    <reaction evidence="7 9">
        <text>Couples ATP hydrolysis with the unwinding of duplex DNA by translocating in the 3'-5' direction.</text>
        <dbReference type="EC" id="5.6.2.4"/>
    </reaction>
</comment>
<dbReference type="InterPro" id="IPR036388">
    <property type="entry name" value="WH-like_DNA-bd_sf"/>
</dbReference>
<evidence type="ECO:0000256" key="6">
    <source>
        <dbReference type="ARBA" id="ARBA00022840"/>
    </source>
</evidence>
<dbReference type="GO" id="GO:0005737">
    <property type="term" value="C:cytoplasm"/>
    <property type="evidence" value="ECO:0007669"/>
    <property type="project" value="TreeGrafter"/>
</dbReference>
<reference evidence="14" key="2">
    <citation type="submission" date="2022-06" db="UniProtKB">
        <authorList>
            <consortium name="EnsemblMetazoa"/>
        </authorList>
    </citation>
    <scope>IDENTIFICATION</scope>
    <source>
        <strain evidence="14">DF5081</strain>
    </source>
</reference>
<dbReference type="EnsemblMetazoa" id="CJA12348.1">
    <property type="protein sequence ID" value="CJA12348.1"/>
    <property type="gene ID" value="WBGene00131552"/>
</dbReference>
<evidence type="ECO:0000259" key="12">
    <source>
        <dbReference type="PROSITE" id="PS51192"/>
    </source>
</evidence>
<evidence type="ECO:0000256" key="10">
    <source>
        <dbReference type="SAM" id="MobiDB-lite"/>
    </source>
</evidence>
<evidence type="ECO:0000256" key="3">
    <source>
        <dbReference type="ARBA" id="ARBA00022741"/>
    </source>
</evidence>
<comment type="similarity">
    <text evidence="2 9">Belongs to the helicase family. RecQ subfamily.</text>
</comment>
<evidence type="ECO:0000256" key="8">
    <source>
        <dbReference type="ARBA" id="ARBA00049360"/>
    </source>
</evidence>
<dbReference type="GO" id="GO:0003676">
    <property type="term" value="F:nucleic acid binding"/>
    <property type="evidence" value="ECO:0007669"/>
    <property type="project" value="InterPro"/>
</dbReference>
<dbReference type="GO" id="GO:0000723">
    <property type="term" value="P:telomere maintenance"/>
    <property type="evidence" value="ECO:0007669"/>
    <property type="project" value="TreeGrafter"/>
</dbReference>
<dbReference type="Pfam" id="PF16124">
    <property type="entry name" value="RecQ_Zn_bind"/>
    <property type="match status" value="1"/>
</dbReference>
<keyword evidence="15" id="KW-1185">Reference proteome</keyword>
<dbReference type="Gene3D" id="1.10.10.10">
    <property type="entry name" value="Winged helix-like DNA-binding domain superfamily/Winged helix DNA-binding domain"/>
    <property type="match status" value="1"/>
</dbReference>
<dbReference type="InterPro" id="IPR032284">
    <property type="entry name" value="RecQ_Zn-bd"/>
</dbReference>
<dbReference type="InterPro" id="IPR011545">
    <property type="entry name" value="DEAD/DEAH_box_helicase_dom"/>
</dbReference>
<reference evidence="15" key="1">
    <citation type="submission" date="2010-08" db="EMBL/GenBank/DDBJ databases">
        <authorList>
            <consortium name="Caenorhabditis japonica Sequencing Consortium"/>
            <person name="Wilson R.K."/>
        </authorList>
    </citation>
    <scope>NUCLEOTIDE SEQUENCE [LARGE SCALE GENOMIC DNA]</scope>
    <source>
        <strain evidence="15">DF5081</strain>
    </source>
</reference>
<dbReference type="Pfam" id="PF00271">
    <property type="entry name" value="Helicase_C"/>
    <property type="match status" value="1"/>
</dbReference>
<dbReference type="PROSITE" id="PS51194">
    <property type="entry name" value="HELICASE_CTER"/>
    <property type="match status" value="1"/>
</dbReference>
<comment type="cofactor">
    <cofactor evidence="1">
        <name>Zn(2+)</name>
        <dbReference type="ChEBI" id="CHEBI:29105"/>
    </cofactor>
</comment>
<dbReference type="SMART" id="SM00956">
    <property type="entry name" value="RQC"/>
    <property type="match status" value="1"/>
</dbReference>
<feature type="region of interest" description="Disordered" evidence="10">
    <location>
        <begin position="748"/>
        <end position="779"/>
    </location>
</feature>
<dbReference type="Pfam" id="PF00270">
    <property type="entry name" value="DEAD"/>
    <property type="match status" value="1"/>
</dbReference>
<name>A0A8R1DUH8_CAEJA</name>
<evidence type="ECO:0000313" key="14">
    <source>
        <dbReference type="EnsemblMetazoa" id="CJA12348.1"/>
    </source>
</evidence>
<evidence type="ECO:0000256" key="4">
    <source>
        <dbReference type="ARBA" id="ARBA00022801"/>
    </source>
</evidence>
<feature type="compositionally biased region" description="Polar residues" evidence="10">
    <location>
        <begin position="142"/>
        <end position="153"/>
    </location>
</feature>
<dbReference type="GO" id="GO:0005654">
    <property type="term" value="C:nucleoplasm"/>
    <property type="evidence" value="ECO:0007669"/>
    <property type="project" value="EnsemblMetazoa"/>
</dbReference>
<evidence type="ECO:0000259" key="11">
    <source>
        <dbReference type="PROSITE" id="PS50967"/>
    </source>
</evidence>
<dbReference type="InterPro" id="IPR001650">
    <property type="entry name" value="Helicase_C-like"/>
</dbReference>
<dbReference type="EC" id="5.6.2.4" evidence="9"/>
<feature type="compositionally biased region" description="Acidic residues" evidence="10">
    <location>
        <begin position="20"/>
        <end position="38"/>
    </location>
</feature>
<evidence type="ECO:0000256" key="1">
    <source>
        <dbReference type="ARBA" id="ARBA00001947"/>
    </source>
</evidence>
<keyword evidence="3 9" id="KW-0547">Nucleotide-binding</keyword>
<dbReference type="GO" id="GO:0000724">
    <property type="term" value="P:double-strand break repair via homologous recombination"/>
    <property type="evidence" value="ECO:0007669"/>
    <property type="project" value="TreeGrafter"/>
</dbReference>
<proteinExistence type="inferred from homology"/>
<dbReference type="CDD" id="cd18794">
    <property type="entry name" value="SF2_C_RecQ"/>
    <property type="match status" value="1"/>
</dbReference>
<dbReference type="GO" id="GO:0009378">
    <property type="term" value="F:four-way junction helicase activity"/>
    <property type="evidence" value="ECO:0007669"/>
    <property type="project" value="TreeGrafter"/>
</dbReference>
<dbReference type="GO" id="GO:0016787">
    <property type="term" value="F:hydrolase activity"/>
    <property type="evidence" value="ECO:0007669"/>
    <property type="project" value="UniProtKB-KW"/>
</dbReference>
<dbReference type="InterPro" id="IPR036390">
    <property type="entry name" value="WH_DNA-bd_sf"/>
</dbReference>
<dbReference type="InterPro" id="IPR014001">
    <property type="entry name" value="Helicase_ATP-bd"/>
</dbReference>
<feature type="domain" description="HRDC" evidence="11">
    <location>
        <begin position="812"/>
        <end position="856"/>
    </location>
</feature>
<evidence type="ECO:0000256" key="2">
    <source>
        <dbReference type="ARBA" id="ARBA00005446"/>
    </source>
</evidence>
<dbReference type="SMART" id="SM00490">
    <property type="entry name" value="HELICc"/>
    <property type="match status" value="1"/>
</dbReference>
<feature type="domain" description="Helicase C-terminal" evidence="13">
    <location>
        <begin position="435"/>
        <end position="588"/>
    </location>
</feature>